<evidence type="ECO:0000313" key="2">
    <source>
        <dbReference type="EMBL" id="KAL1886416.1"/>
    </source>
</evidence>
<protein>
    <submittedName>
        <fullName evidence="2">Uncharacterized protein</fullName>
    </submittedName>
</protein>
<proteinExistence type="predicted"/>
<dbReference type="EMBL" id="JAVDPF010000001">
    <property type="protein sequence ID" value="KAL1886416.1"/>
    <property type="molecule type" value="Genomic_DNA"/>
</dbReference>
<name>A0ABR3YDM6_9EURO</name>
<accession>A0ABR3YDM6</accession>
<feature type="compositionally biased region" description="Basic and acidic residues" evidence="1">
    <location>
        <begin position="106"/>
        <end position="134"/>
    </location>
</feature>
<evidence type="ECO:0000313" key="3">
    <source>
        <dbReference type="Proteomes" id="UP001583193"/>
    </source>
</evidence>
<sequence length="351" mass="39917">MPRRSPRKNVRDVLNAMWETLDHEDELGVSEETGIISADILMQLKIRVHALEIDPLGDVSMTIDDPPFLFDILLESDLRQHPLPEEMDSFHEYPELSESPETESSGAERPETESLRAESLRAESLRAESLRAESPEAESPEGSLDLSWTSEARARAVSDYITDFALNPSRKNLPPSCRNLGEHVGLSPISLPDPFLLGNGLDCTGIWFWRTQLILEAKKRENGQPSRPHIIMTTIVNRVGQNDSILYEELVPLVSAMRNRANQPEVPPAKWESLFEMDEQKLPDNRVFKDEKTFPVLMLSFLGPQHARVFYARMKNDEVIIGQSELYSFERKNTANIELFARLLLSTPVRE</sequence>
<gene>
    <name evidence="2" type="ORF">Plec18167_000346</name>
</gene>
<organism evidence="2 3">
    <name type="scientific">Paecilomyces lecythidis</name>
    <dbReference type="NCBI Taxonomy" id="3004212"/>
    <lineage>
        <taxon>Eukaryota</taxon>
        <taxon>Fungi</taxon>
        <taxon>Dikarya</taxon>
        <taxon>Ascomycota</taxon>
        <taxon>Pezizomycotina</taxon>
        <taxon>Eurotiomycetes</taxon>
        <taxon>Eurotiomycetidae</taxon>
        <taxon>Eurotiales</taxon>
        <taxon>Thermoascaceae</taxon>
        <taxon>Paecilomyces</taxon>
    </lineage>
</organism>
<dbReference type="Proteomes" id="UP001583193">
    <property type="component" value="Unassembled WGS sequence"/>
</dbReference>
<evidence type="ECO:0000256" key="1">
    <source>
        <dbReference type="SAM" id="MobiDB-lite"/>
    </source>
</evidence>
<comment type="caution">
    <text evidence="2">The sequence shown here is derived from an EMBL/GenBank/DDBJ whole genome shotgun (WGS) entry which is preliminary data.</text>
</comment>
<reference evidence="2 3" key="1">
    <citation type="journal article" date="2024" name="IMA Fungus">
        <title>IMA Genome - F19 : A genome assembly and annotation guide to empower mycologists, including annotated draft genome sequences of Ceratocystis pirilliformis, Diaporthe australafricana, Fusarium ophioides, Paecilomyces lecythidis, and Sporothrix stenoceras.</title>
        <authorList>
            <person name="Aylward J."/>
            <person name="Wilson A.M."/>
            <person name="Visagie C.M."/>
            <person name="Spraker J."/>
            <person name="Barnes I."/>
            <person name="Buitendag C."/>
            <person name="Ceriani C."/>
            <person name="Del Mar Angel L."/>
            <person name="du Plessis D."/>
            <person name="Fuchs T."/>
            <person name="Gasser K."/>
            <person name="Kramer D."/>
            <person name="Li W."/>
            <person name="Munsamy K."/>
            <person name="Piso A."/>
            <person name="Price J.L."/>
            <person name="Sonnekus B."/>
            <person name="Thomas C."/>
            <person name="van der Nest A."/>
            <person name="van Dijk A."/>
            <person name="van Heerden A."/>
            <person name="van Vuuren N."/>
            <person name="Yilmaz N."/>
            <person name="Duong T.A."/>
            <person name="van der Merwe N.A."/>
            <person name="Wingfield M.J."/>
            <person name="Wingfield B.D."/>
        </authorList>
    </citation>
    <scope>NUCLEOTIDE SEQUENCE [LARGE SCALE GENOMIC DNA]</scope>
    <source>
        <strain evidence="2 3">CMW 18167</strain>
    </source>
</reference>
<feature type="compositionally biased region" description="Low complexity" evidence="1">
    <location>
        <begin position="96"/>
        <end position="105"/>
    </location>
</feature>
<keyword evidence="3" id="KW-1185">Reference proteome</keyword>
<feature type="region of interest" description="Disordered" evidence="1">
    <location>
        <begin position="92"/>
        <end position="146"/>
    </location>
</feature>